<name>A0A426X663_ENSVE</name>
<gene>
    <name evidence="2" type="ORF">B296_00055298</name>
</gene>
<protein>
    <submittedName>
        <fullName evidence="2">Uncharacterized protein</fullName>
    </submittedName>
</protein>
<accession>A0A426X663</accession>
<sequence length="105" mass="11809">MQVFEELRTTSEDGSDETGNPVCTHKSSSLVAWNDPQRAISDPRRLGASEFVLQSKRYGRRRSRSETMVRLMPSLRRSAVALLCFSSFSRLGNLQIAGFVVYIPV</sequence>
<evidence type="ECO:0000313" key="2">
    <source>
        <dbReference type="EMBL" id="RRT34930.1"/>
    </source>
</evidence>
<feature type="compositionally biased region" description="Basic and acidic residues" evidence="1">
    <location>
        <begin position="1"/>
        <end position="11"/>
    </location>
</feature>
<organism evidence="2 3">
    <name type="scientific">Ensete ventricosum</name>
    <name type="common">Abyssinian banana</name>
    <name type="synonym">Musa ensete</name>
    <dbReference type="NCBI Taxonomy" id="4639"/>
    <lineage>
        <taxon>Eukaryota</taxon>
        <taxon>Viridiplantae</taxon>
        <taxon>Streptophyta</taxon>
        <taxon>Embryophyta</taxon>
        <taxon>Tracheophyta</taxon>
        <taxon>Spermatophyta</taxon>
        <taxon>Magnoliopsida</taxon>
        <taxon>Liliopsida</taxon>
        <taxon>Zingiberales</taxon>
        <taxon>Musaceae</taxon>
        <taxon>Ensete</taxon>
    </lineage>
</organism>
<evidence type="ECO:0000313" key="3">
    <source>
        <dbReference type="Proteomes" id="UP000287651"/>
    </source>
</evidence>
<dbReference type="Proteomes" id="UP000287651">
    <property type="component" value="Unassembled WGS sequence"/>
</dbReference>
<evidence type="ECO:0000256" key="1">
    <source>
        <dbReference type="SAM" id="MobiDB-lite"/>
    </source>
</evidence>
<reference evidence="2 3" key="1">
    <citation type="journal article" date="2014" name="Agronomy (Basel)">
        <title>A Draft Genome Sequence for Ensete ventricosum, the Drought-Tolerant Tree Against Hunger.</title>
        <authorList>
            <person name="Harrison J."/>
            <person name="Moore K.A."/>
            <person name="Paszkiewicz K."/>
            <person name="Jones T."/>
            <person name="Grant M."/>
            <person name="Ambacheew D."/>
            <person name="Muzemil S."/>
            <person name="Studholme D.J."/>
        </authorList>
    </citation>
    <scope>NUCLEOTIDE SEQUENCE [LARGE SCALE GENOMIC DNA]</scope>
</reference>
<comment type="caution">
    <text evidence="2">The sequence shown here is derived from an EMBL/GenBank/DDBJ whole genome shotgun (WGS) entry which is preliminary data.</text>
</comment>
<dbReference type="AlphaFoldDB" id="A0A426X663"/>
<dbReference type="EMBL" id="AMZH03025836">
    <property type="protein sequence ID" value="RRT34930.1"/>
    <property type="molecule type" value="Genomic_DNA"/>
</dbReference>
<proteinExistence type="predicted"/>
<feature type="region of interest" description="Disordered" evidence="1">
    <location>
        <begin position="1"/>
        <end position="21"/>
    </location>
</feature>